<dbReference type="NCBIfam" id="TIGR02917">
    <property type="entry name" value="PEP_TPR_lipo"/>
    <property type="match status" value="1"/>
</dbReference>
<evidence type="ECO:0000256" key="4">
    <source>
        <dbReference type="SAM" id="SignalP"/>
    </source>
</evidence>
<feature type="signal peptide" evidence="4">
    <location>
        <begin position="1"/>
        <end position="20"/>
    </location>
</feature>
<dbReference type="Gene3D" id="1.25.40.10">
    <property type="entry name" value="Tetratricopeptide repeat domain"/>
    <property type="match status" value="5"/>
</dbReference>
<dbReference type="SUPFAM" id="SSF48452">
    <property type="entry name" value="TPR-like"/>
    <property type="match status" value="3"/>
</dbReference>
<dbReference type="InterPro" id="IPR051012">
    <property type="entry name" value="CellSynth/LPSAsmb/PSIAsmb"/>
</dbReference>
<dbReference type="Pfam" id="PF14559">
    <property type="entry name" value="TPR_19"/>
    <property type="match status" value="2"/>
</dbReference>
<dbReference type="AlphaFoldDB" id="A0A437JZ91"/>
<dbReference type="PANTHER" id="PTHR45586:SF1">
    <property type="entry name" value="LIPOPOLYSACCHARIDE ASSEMBLY PROTEIN B"/>
    <property type="match status" value="1"/>
</dbReference>
<dbReference type="EMBL" id="SACT01000001">
    <property type="protein sequence ID" value="RVT53427.1"/>
    <property type="molecule type" value="Genomic_DNA"/>
</dbReference>
<comment type="caution">
    <text evidence="5">The sequence shown here is derived from an EMBL/GenBank/DDBJ whole genome shotgun (WGS) entry which is preliminary data.</text>
</comment>
<evidence type="ECO:0000256" key="3">
    <source>
        <dbReference type="PROSITE-ProRule" id="PRU00339"/>
    </source>
</evidence>
<dbReference type="InterPro" id="IPR014266">
    <property type="entry name" value="PEP-CTERM_TPR_PrsT"/>
</dbReference>
<keyword evidence="2 3" id="KW-0802">TPR repeat</keyword>
<dbReference type="SMART" id="SM00028">
    <property type="entry name" value="TPR"/>
    <property type="match status" value="15"/>
</dbReference>
<dbReference type="InterPro" id="IPR019734">
    <property type="entry name" value="TPR_rpt"/>
</dbReference>
<keyword evidence="6" id="KW-1185">Reference proteome</keyword>
<feature type="repeat" description="TPR" evidence="3">
    <location>
        <begin position="776"/>
        <end position="809"/>
    </location>
</feature>
<evidence type="ECO:0000313" key="6">
    <source>
        <dbReference type="Proteomes" id="UP000288178"/>
    </source>
</evidence>
<keyword evidence="1" id="KW-0677">Repeat</keyword>
<evidence type="ECO:0000256" key="1">
    <source>
        <dbReference type="ARBA" id="ARBA00022737"/>
    </source>
</evidence>
<evidence type="ECO:0000256" key="2">
    <source>
        <dbReference type="ARBA" id="ARBA00022803"/>
    </source>
</evidence>
<evidence type="ECO:0000313" key="5">
    <source>
        <dbReference type="EMBL" id="RVT53427.1"/>
    </source>
</evidence>
<dbReference type="InterPro" id="IPR011990">
    <property type="entry name" value="TPR-like_helical_dom_sf"/>
</dbReference>
<feature type="repeat" description="TPR" evidence="3">
    <location>
        <begin position="368"/>
        <end position="401"/>
    </location>
</feature>
<protein>
    <submittedName>
        <fullName evidence="5">PEP-CTERM system TPR-repeat protein PrsT</fullName>
    </submittedName>
</protein>
<dbReference type="PANTHER" id="PTHR45586">
    <property type="entry name" value="TPR REPEAT-CONTAINING PROTEIN PA4667"/>
    <property type="match status" value="1"/>
</dbReference>
<name>A0A437JZ91_9BURK</name>
<dbReference type="PROSITE" id="PS50005">
    <property type="entry name" value="TPR"/>
    <property type="match status" value="2"/>
</dbReference>
<reference evidence="5 6" key="1">
    <citation type="submission" date="2019-01" db="EMBL/GenBank/DDBJ databases">
        <authorList>
            <person name="Chen W.-M."/>
        </authorList>
    </citation>
    <scope>NUCLEOTIDE SEQUENCE [LARGE SCALE GENOMIC DNA]</scope>
    <source>
        <strain evidence="5 6">ICH-3</strain>
    </source>
</reference>
<proteinExistence type="predicted"/>
<dbReference type="PROSITE" id="PS51257">
    <property type="entry name" value="PROKAR_LIPOPROTEIN"/>
    <property type="match status" value="1"/>
</dbReference>
<sequence>MKRMHRLLAPTLLASLLMVACGGKDPAELVASAKGFAEKGDHKAAIIELKTAIQEAPDLAEARFLLGESLLASGDVAGAALELRKALDLRHDENDVVPPLARALYLQGDFQRLLEQFGTTVLSQPLAEADLKVTLARANGGLGRREPARRAIDAALKAMPEYGPAKIFEARLQADTGDVDGALAALDKQLERTPQDAEGWQIKGDLMMYGKRDLDGALAAYRQAIAVRPTHVVSHAGALTVLLAKADADGAKAQLEGLQKILPKHPQTLFFAASVALLNGELDKAKEIGDQLLRVAADNARILQLVGAIEFERKSWIQAETHLAKAVQLNPNLDMARRMLAGTYLQRSEPSKALSTLQPLTEKPNVSAAIYNLKAQAHLQAGELAEAEKAFAAATKINPDDVRNRTALALSRVMRGDDNAGLGELRSLAASADTTVADLPLIATLVRKKDFKGAMAAIDALERKQPDKPIAANLRARLLIQQGDKAGAEKAFRRALEIQPTFFPAAASLVQLAFLDKRLDEAQKILDDFLKVAPTNTQALITSAALKVRTGAARDEVLGIFTRAIQQAPTEPMPRLALINYQLNTQDVKGALSTAQQAVAALPDNPGLLDALGRAQAASGDTNQALASFGKLAQMVPTSVAPHLRVADVQWAAKNQEAAIQALRRALGVDADNLQAQRSLVDAYLASDKTADAVAVARQVRKQRPQQDVGYLLEGGIAASQRQWPQAIAIYRDGLKSAPDSSELATRLHVALAADKQDAEAARHAADWQRRHPDDAAFRFFLGDLALARKDLTAAEGHYRDVLRIQPENALALNNVAWLMASTKKPGAVAMAEKAVALLPDRPVIMDTLALALASEGQKDKAVDIMRQAVRLEEKNPSLRFNLAKLLIDAGDKSAAKTELETLAKLGDKFPRQGEVTALLKTL</sequence>
<dbReference type="Proteomes" id="UP000288178">
    <property type="component" value="Unassembled WGS sequence"/>
</dbReference>
<dbReference type="Pfam" id="PF13432">
    <property type="entry name" value="TPR_16"/>
    <property type="match status" value="6"/>
</dbReference>
<accession>A0A437JZ91</accession>
<feature type="chain" id="PRO_5019291258" evidence="4">
    <location>
        <begin position="21"/>
        <end position="923"/>
    </location>
</feature>
<gene>
    <name evidence="5" type="primary">prsT</name>
    <name evidence="5" type="ORF">ENE75_00550</name>
</gene>
<keyword evidence="4" id="KW-0732">Signal</keyword>
<organism evidence="5 6">
    <name type="scientific">Rubrivivax albus</name>
    <dbReference type="NCBI Taxonomy" id="2499835"/>
    <lineage>
        <taxon>Bacteria</taxon>
        <taxon>Pseudomonadati</taxon>
        <taxon>Pseudomonadota</taxon>
        <taxon>Betaproteobacteria</taxon>
        <taxon>Burkholderiales</taxon>
        <taxon>Sphaerotilaceae</taxon>
        <taxon>Rubrivivax</taxon>
    </lineage>
</organism>